<protein>
    <recommendedName>
        <fullName evidence="4">SGNH domain-containing protein</fullName>
    </recommendedName>
</protein>
<evidence type="ECO:0000313" key="2">
    <source>
        <dbReference type="EMBL" id="KAI1720715.1"/>
    </source>
</evidence>
<dbReference type="Proteomes" id="UP001201812">
    <property type="component" value="Unassembled WGS sequence"/>
</dbReference>
<dbReference type="InterPro" id="IPR038885">
    <property type="entry name" value="PLB1"/>
</dbReference>
<dbReference type="PANTHER" id="PTHR21325:SF28">
    <property type="entry name" value="SGNH DOMAIN-CONTAINING PROTEIN"/>
    <property type="match status" value="1"/>
</dbReference>
<evidence type="ECO:0000313" key="3">
    <source>
        <dbReference type="Proteomes" id="UP001201812"/>
    </source>
</evidence>
<accession>A0AAD4R400</accession>
<name>A0AAD4R400_9BILA</name>
<proteinExistence type="predicted"/>
<keyword evidence="1" id="KW-0812">Transmembrane</keyword>
<feature type="transmembrane region" description="Helical" evidence="1">
    <location>
        <begin position="405"/>
        <end position="427"/>
    </location>
</feature>
<dbReference type="EMBL" id="JAKKPZ010000005">
    <property type="protein sequence ID" value="KAI1720715.1"/>
    <property type="molecule type" value="Genomic_DNA"/>
</dbReference>
<dbReference type="AlphaFoldDB" id="A0AAD4R400"/>
<keyword evidence="3" id="KW-1185">Reference proteome</keyword>
<dbReference type="PANTHER" id="PTHR21325">
    <property type="entry name" value="PHOSPHOLIPASE B, PLB1"/>
    <property type="match status" value="1"/>
</dbReference>
<reference evidence="2" key="1">
    <citation type="submission" date="2022-01" db="EMBL/GenBank/DDBJ databases">
        <title>Genome Sequence Resource for Two Populations of Ditylenchus destructor, the Migratory Endoparasitic Phytonematode.</title>
        <authorList>
            <person name="Zhang H."/>
            <person name="Lin R."/>
            <person name="Xie B."/>
        </authorList>
    </citation>
    <scope>NUCLEOTIDE SEQUENCE</scope>
    <source>
        <strain evidence="2">BazhouSP</strain>
    </source>
</reference>
<organism evidence="2 3">
    <name type="scientific">Ditylenchus destructor</name>
    <dbReference type="NCBI Taxonomy" id="166010"/>
    <lineage>
        <taxon>Eukaryota</taxon>
        <taxon>Metazoa</taxon>
        <taxon>Ecdysozoa</taxon>
        <taxon>Nematoda</taxon>
        <taxon>Chromadorea</taxon>
        <taxon>Rhabditida</taxon>
        <taxon>Tylenchina</taxon>
        <taxon>Tylenchomorpha</taxon>
        <taxon>Sphaerularioidea</taxon>
        <taxon>Anguinidae</taxon>
        <taxon>Anguininae</taxon>
        <taxon>Ditylenchus</taxon>
    </lineage>
</organism>
<evidence type="ECO:0000256" key="1">
    <source>
        <dbReference type="SAM" id="Phobius"/>
    </source>
</evidence>
<evidence type="ECO:0008006" key="4">
    <source>
        <dbReference type="Google" id="ProtNLM"/>
    </source>
</evidence>
<gene>
    <name evidence="2" type="ORF">DdX_04961</name>
</gene>
<dbReference type="GO" id="GO:0004620">
    <property type="term" value="F:phospholipase activity"/>
    <property type="evidence" value="ECO:0007669"/>
    <property type="project" value="InterPro"/>
</dbReference>
<dbReference type="GO" id="GO:0006644">
    <property type="term" value="P:phospholipid metabolic process"/>
    <property type="evidence" value="ECO:0007669"/>
    <property type="project" value="TreeGrafter"/>
</dbReference>
<sequence>MPPSLSGRVKLFFKKFDLALHFYAFFACFSTIQCQYENNYEEAVHRSDALLQSWDEFVQLQIKQTAEFNRDFPADDRLFATLKKKCGRPIAVPSFVESAESLPPTAIQIYAEIGHLSTFCSGHAADFINHHRIHKPDAALNLSEVVNVFKSRCLDSLHVKSKKPSLPKMLSAMGAKLEVFEIRMIQNSEKMRSPQEQRWKLIILAPGLYDLRVGESTEKLAHDTMQSLQQIQHKLPSKTIVLLLRNSNQFILRYFAQQGGLVFCEKMLSLWHIDTAKSDAIWDTLEARIKENYHRDDFYVHIADILDVARPLFSAQSPDVSILSPDCIHLSSRGLSLLHIHLWNWLLQPIRQTIWKPLVRPLFCPRPACPFIVTAKNTRFCSRVQREPTFGAQIEIGHPLDRSQMLTFGLLGMSTILYLVLFVYIVMTH</sequence>
<comment type="caution">
    <text evidence="2">The sequence shown here is derived from an EMBL/GenBank/DDBJ whole genome shotgun (WGS) entry which is preliminary data.</text>
</comment>
<keyword evidence="1" id="KW-1133">Transmembrane helix</keyword>
<keyword evidence="1" id="KW-0472">Membrane</keyword>